<dbReference type="EMBL" id="BAET01000019">
    <property type="protein sequence ID" value="GAB56006.1"/>
    <property type="molecule type" value="Genomic_DNA"/>
</dbReference>
<reference evidence="1 2" key="1">
    <citation type="journal article" date="2012" name="J. Bacteriol.">
        <title>Genome sequence of proteorhodopsin-containing sea ice bacterium Glaciecola punicea ACAM 611T.</title>
        <authorList>
            <person name="Qin Q.-L."/>
            <person name="Xie B.-B."/>
            <person name="Shu Y.-L."/>
            <person name="Rong J.-C."/>
            <person name="Zhao D.-L."/>
            <person name="Zhang X.-Y."/>
            <person name="Chen X.-L."/>
            <person name="Zhou B.-C."/>
            <person name="Zhanga Y.-Z."/>
        </authorList>
    </citation>
    <scope>NUCLEOTIDE SEQUENCE [LARGE SCALE GENOMIC DNA]</scope>
    <source>
        <strain evidence="1 2">ACAM 611</strain>
    </source>
</reference>
<dbReference type="Proteomes" id="UP000053586">
    <property type="component" value="Unassembled WGS sequence"/>
</dbReference>
<reference evidence="1 2" key="2">
    <citation type="journal article" date="2017" name="Antonie Van Leeuwenhoek">
        <title>Rhizobium rhizosphaerae sp. nov., a novel species isolated from rice rhizosphere.</title>
        <authorList>
            <person name="Zhao J.J."/>
            <person name="Zhang J."/>
            <person name="Zhang R.J."/>
            <person name="Zhang C.W."/>
            <person name="Yin H.Q."/>
            <person name="Zhang X.X."/>
        </authorList>
    </citation>
    <scope>NUCLEOTIDE SEQUENCE [LARGE SCALE GENOMIC DNA]</scope>
    <source>
        <strain evidence="1 2">ACAM 611</strain>
    </source>
</reference>
<gene>
    <name evidence="1" type="ORF">GPUN_1890</name>
</gene>
<dbReference type="STRING" id="56804.BAE46_06525"/>
<organism evidence="1 2">
    <name type="scientific">Glaciecola punicea ACAM 611</name>
    <dbReference type="NCBI Taxonomy" id="1121923"/>
    <lineage>
        <taxon>Bacteria</taxon>
        <taxon>Pseudomonadati</taxon>
        <taxon>Pseudomonadota</taxon>
        <taxon>Gammaproteobacteria</taxon>
        <taxon>Alteromonadales</taxon>
        <taxon>Alteromonadaceae</taxon>
        <taxon>Glaciecola</taxon>
    </lineage>
</organism>
<proteinExistence type="predicted"/>
<comment type="caution">
    <text evidence="1">The sequence shown here is derived from an EMBL/GenBank/DDBJ whole genome shotgun (WGS) entry which is preliminary data.</text>
</comment>
<dbReference type="AlphaFoldDB" id="H5TCH9"/>
<protein>
    <submittedName>
        <fullName evidence="1">Uncharacterized protein</fullName>
    </submittedName>
</protein>
<evidence type="ECO:0000313" key="2">
    <source>
        <dbReference type="Proteomes" id="UP000053586"/>
    </source>
</evidence>
<keyword evidence="2" id="KW-1185">Reference proteome</keyword>
<evidence type="ECO:0000313" key="1">
    <source>
        <dbReference type="EMBL" id="GAB56006.1"/>
    </source>
</evidence>
<sequence length="71" mass="8463">MWYKQDWYLNFSRITYPAHFDYAVTIIGHKQDYYQNLNGVNAKLLTPSSSNRYVQCKDSFLCGTKLIQIKY</sequence>
<accession>H5TCH9</accession>
<name>H5TCH9_9ALTE</name>